<feature type="transmembrane region" description="Helical" evidence="7">
    <location>
        <begin position="58"/>
        <end position="78"/>
    </location>
</feature>
<organism evidence="9 10">
    <name type="scientific">Microbacterium psychrotolerans</name>
    <dbReference type="NCBI Taxonomy" id="3068321"/>
    <lineage>
        <taxon>Bacteria</taxon>
        <taxon>Bacillati</taxon>
        <taxon>Actinomycetota</taxon>
        <taxon>Actinomycetes</taxon>
        <taxon>Micrococcales</taxon>
        <taxon>Microbacteriaceae</taxon>
        <taxon>Microbacterium</taxon>
    </lineage>
</organism>
<dbReference type="PROSITE" id="PS50850">
    <property type="entry name" value="MFS"/>
    <property type="match status" value="1"/>
</dbReference>
<evidence type="ECO:0000313" key="9">
    <source>
        <dbReference type="EMBL" id="MDQ7877462.1"/>
    </source>
</evidence>
<feature type="transmembrane region" description="Helical" evidence="7">
    <location>
        <begin position="90"/>
        <end position="108"/>
    </location>
</feature>
<keyword evidence="4 7" id="KW-0812">Transmembrane</keyword>
<protein>
    <submittedName>
        <fullName evidence="9">MFS transporter</fullName>
    </submittedName>
</protein>
<comment type="subcellular location">
    <subcellularLocation>
        <location evidence="1">Cell membrane</location>
        <topology evidence="1">Multi-pass membrane protein</topology>
    </subcellularLocation>
</comment>
<keyword evidence="6 7" id="KW-0472">Membrane</keyword>
<dbReference type="InterPro" id="IPR020846">
    <property type="entry name" value="MFS_dom"/>
</dbReference>
<reference evidence="9 10" key="1">
    <citation type="submission" date="2023-08" db="EMBL/GenBank/DDBJ databases">
        <title>Microbacterium psychrotolerans sp. nov., a psychrotolerant bacterium isolated from soil in Heilongjiang Province, China.</title>
        <authorList>
            <person name="An P."/>
            <person name="Zhao D."/>
            <person name="Xiang H."/>
        </authorList>
    </citation>
    <scope>NUCLEOTIDE SEQUENCE [LARGE SCALE GENOMIC DNA]</scope>
    <source>
        <strain evidence="9 10">QXD-8</strain>
    </source>
</reference>
<dbReference type="Pfam" id="PF07690">
    <property type="entry name" value="MFS_1"/>
    <property type="match status" value="1"/>
</dbReference>
<dbReference type="EMBL" id="JAVFWO010000002">
    <property type="protein sequence ID" value="MDQ7877462.1"/>
    <property type="molecule type" value="Genomic_DNA"/>
</dbReference>
<dbReference type="InterPro" id="IPR011701">
    <property type="entry name" value="MFS"/>
</dbReference>
<dbReference type="Gene3D" id="1.20.1250.20">
    <property type="entry name" value="MFS general substrate transporter like domains"/>
    <property type="match status" value="1"/>
</dbReference>
<feature type="transmembrane region" description="Helical" evidence="7">
    <location>
        <begin position="24"/>
        <end position="46"/>
    </location>
</feature>
<proteinExistence type="predicted"/>
<dbReference type="InterPro" id="IPR050171">
    <property type="entry name" value="MFS_Transporters"/>
</dbReference>
<feature type="transmembrane region" description="Helical" evidence="7">
    <location>
        <begin position="315"/>
        <end position="338"/>
    </location>
</feature>
<dbReference type="RefSeq" id="WP_308866908.1">
    <property type="nucleotide sequence ID" value="NZ_JAVFWO010000002.1"/>
</dbReference>
<feature type="transmembrane region" description="Helical" evidence="7">
    <location>
        <begin position="259"/>
        <end position="279"/>
    </location>
</feature>
<feature type="transmembrane region" description="Helical" evidence="7">
    <location>
        <begin position="114"/>
        <end position="137"/>
    </location>
</feature>
<dbReference type="PROSITE" id="PS51257">
    <property type="entry name" value="PROKAR_LIPOPROTEIN"/>
    <property type="match status" value="1"/>
</dbReference>
<dbReference type="InterPro" id="IPR001958">
    <property type="entry name" value="Tet-R_TetA/multi-R_MdtG-like"/>
</dbReference>
<feature type="transmembrane region" description="Helical" evidence="7">
    <location>
        <begin position="378"/>
        <end position="400"/>
    </location>
</feature>
<evidence type="ECO:0000256" key="5">
    <source>
        <dbReference type="ARBA" id="ARBA00022989"/>
    </source>
</evidence>
<keyword evidence="10" id="KW-1185">Reference proteome</keyword>
<dbReference type="CDD" id="cd17473">
    <property type="entry name" value="MFS_arabinose_efflux_permease_like"/>
    <property type="match status" value="1"/>
</dbReference>
<evidence type="ECO:0000259" key="8">
    <source>
        <dbReference type="PROSITE" id="PS50850"/>
    </source>
</evidence>
<keyword evidence="5 7" id="KW-1133">Transmembrane helix</keyword>
<dbReference type="SUPFAM" id="SSF103473">
    <property type="entry name" value="MFS general substrate transporter"/>
    <property type="match status" value="1"/>
</dbReference>
<dbReference type="PANTHER" id="PTHR23517">
    <property type="entry name" value="RESISTANCE PROTEIN MDTM, PUTATIVE-RELATED-RELATED"/>
    <property type="match status" value="1"/>
</dbReference>
<feature type="transmembrane region" description="Helical" evidence="7">
    <location>
        <begin position="350"/>
        <end position="372"/>
    </location>
</feature>
<feature type="transmembrane region" description="Helical" evidence="7">
    <location>
        <begin position="149"/>
        <end position="174"/>
    </location>
</feature>
<name>A0ABU0YYQ9_9MICO</name>
<keyword evidence="3" id="KW-1003">Cell membrane</keyword>
<dbReference type="Proteomes" id="UP001235133">
    <property type="component" value="Unassembled WGS sequence"/>
</dbReference>
<evidence type="ECO:0000256" key="6">
    <source>
        <dbReference type="ARBA" id="ARBA00023136"/>
    </source>
</evidence>
<dbReference type="PRINTS" id="PR01035">
    <property type="entry name" value="TCRTETA"/>
</dbReference>
<feature type="transmembrane region" description="Helical" evidence="7">
    <location>
        <begin position="291"/>
        <end position="309"/>
    </location>
</feature>
<evidence type="ECO:0000256" key="4">
    <source>
        <dbReference type="ARBA" id="ARBA00022692"/>
    </source>
</evidence>
<evidence type="ECO:0000256" key="2">
    <source>
        <dbReference type="ARBA" id="ARBA00022448"/>
    </source>
</evidence>
<comment type="caution">
    <text evidence="9">The sequence shown here is derived from an EMBL/GenBank/DDBJ whole genome shotgun (WGS) entry which is preliminary data.</text>
</comment>
<keyword evidence="2" id="KW-0813">Transport</keyword>
<sequence length="411" mass="42984">MTKPNLEVAQTTTTRRAGAWQATLLLAGSCMPVMGSVLITPVLPQLSAHFGDEPGADVLVPMIVAIPALMIALFAPFAGQIIDRTGRKTLLVVAMFAYAVAGTVPAWLDNLTGILISRAFVGLFEAAIMTVCTTLIVDYFHEEHRRNRYLSLQTVATTLGATVFIALGGAVGSAGWHAPFWIYAIAIPIAVAMVFSLWEPGRGDSTDLHVPAGEKARVPWRILGLPLVVTVFAGFTFYVMVIEVSYLVVGTGVAADDTATIGLVAAIASLATAGGAFTFPRIAKAGTRLQLPLAFGLQAVGMIIVWLFGGFAGVLVGAIVAGYGSGILLPSLVTWVVARTRFEERGRATGWWTASFFFGQFLTPLLMGAITAATGAPLPVAVGIVGIAAAIVAAILAVVLRRQRPAPVAAA</sequence>
<evidence type="ECO:0000313" key="10">
    <source>
        <dbReference type="Proteomes" id="UP001235133"/>
    </source>
</evidence>
<evidence type="ECO:0000256" key="1">
    <source>
        <dbReference type="ARBA" id="ARBA00004651"/>
    </source>
</evidence>
<feature type="transmembrane region" description="Helical" evidence="7">
    <location>
        <begin position="218"/>
        <end position="239"/>
    </location>
</feature>
<accession>A0ABU0YYQ9</accession>
<evidence type="ECO:0000256" key="3">
    <source>
        <dbReference type="ARBA" id="ARBA00022475"/>
    </source>
</evidence>
<feature type="domain" description="Major facilitator superfamily (MFS) profile" evidence="8">
    <location>
        <begin position="21"/>
        <end position="405"/>
    </location>
</feature>
<feature type="transmembrane region" description="Helical" evidence="7">
    <location>
        <begin position="180"/>
        <end position="198"/>
    </location>
</feature>
<gene>
    <name evidence="9" type="ORF">Q9R08_05675</name>
</gene>
<evidence type="ECO:0000256" key="7">
    <source>
        <dbReference type="SAM" id="Phobius"/>
    </source>
</evidence>
<dbReference type="InterPro" id="IPR036259">
    <property type="entry name" value="MFS_trans_sf"/>
</dbReference>